<proteinExistence type="predicted"/>
<dbReference type="AlphaFoldDB" id="A0A3N4KAE9"/>
<organism evidence="1 2">
    <name type="scientific">Morchella conica CCBAS932</name>
    <dbReference type="NCBI Taxonomy" id="1392247"/>
    <lineage>
        <taxon>Eukaryota</taxon>
        <taxon>Fungi</taxon>
        <taxon>Dikarya</taxon>
        <taxon>Ascomycota</taxon>
        <taxon>Pezizomycotina</taxon>
        <taxon>Pezizomycetes</taxon>
        <taxon>Pezizales</taxon>
        <taxon>Morchellaceae</taxon>
        <taxon>Morchella</taxon>
    </lineage>
</organism>
<dbReference type="Proteomes" id="UP000277580">
    <property type="component" value="Unassembled WGS sequence"/>
</dbReference>
<protein>
    <submittedName>
        <fullName evidence="1">Uncharacterized protein</fullName>
    </submittedName>
</protein>
<keyword evidence="2" id="KW-1185">Reference proteome</keyword>
<reference evidence="1 2" key="1">
    <citation type="journal article" date="2018" name="Nat. Ecol. Evol.">
        <title>Pezizomycetes genomes reveal the molecular basis of ectomycorrhizal truffle lifestyle.</title>
        <authorList>
            <person name="Murat C."/>
            <person name="Payen T."/>
            <person name="Noel B."/>
            <person name="Kuo A."/>
            <person name="Morin E."/>
            <person name="Chen J."/>
            <person name="Kohler A."/>
            <person name="Krizsan K."/>
            <person name="Balestrini R."/>
            <person name="Da Silva C."/>
            <person name="Montanini B."/>
            <person name="Hainaut M."/>
            <person name="Levati E."/>
            <person name="Barry K.W."/>
            <person name="Belfiori B."/>
            <person name="Cichocki N."/>
            <person name="Clum A."/>
            <person name="Dockter R.B."/>
            <person name="Fauchery L."/>
            <person name="Guy J."/>
            <person name="Iotti M."/>
            <person name="Le Tacon F."/>
            <person name="Lindquist E.A."/>
            <person name="Lipzen A."/>
            <person name="Malagnac F."/>
            <person name="Mello A."/>
            <person name="Molinier V."/>
            <person name="Miyauchi S."/>
            <person name="Poulain J."/>
            <person name="Riccioni C."/>
            <person name="Rubini A."/>
            <person name="Sitrit Y."/>
            <person name="Splivallo R."/>
            <person name="Traeger S."/>
            <person name="Wang M."/>
            <person name="Zifcakova L."/>
            <person name="Wipf D."/>
            <person name="Zambonelli A."/>
            <person name="Paolocci F."/>
            <person name="Nowrousian M."/>
            <person name="Ottonello S."/>
            <person name="Baldrian P."/>
            <person name="Spatafora J.W."/>
            <person name="Henrissat B."/>
            <person name="Nagy L.G."/>
            <person name="Aury J.M."/>
            <person name="Wincker P."/>
            <person name="Grigoriev I.V."/>
            <person name="Bonfante P."/>
            <person name="Martin F.M."/>
        </authorList>
    </citation>
    <scope>NUCLEOTIDE SEQUENCE [LARGE SCALE GENOMIC DNA]</scope>
    <source>
        <strain evidence="1 2">CCBAS932</strain>
    </source>
</reference>
<dbReference type="InParanoid" id="A0A3N4KAE9"/>
<evidence type="ECO:0000313" key="2">
    <source>
        <dbReference type="Proteomes" id="UP000277580"/>
    </source>
</evidence>
<sequence>MELSTKRHIDDAAEKTRLEMENVRLAMELSTKRHIDDAGEKTRLQIENVRLAMELSIKRQIDDAFNGISAVIRGEAHNHIRIRDGEKEK</sequence>
<gene>
    <name evidence="1" type="ORF">P167DRAFT_540844</name>
</gene>
<accession>A0A3N4KAE9</accession>
<dbReference type="EMBL" id="ML119430">
    <property type="protein sequence ID" value="RPB06339.1"/>
    <property type="molecule type" value="Genomic_DNA"/>
</dbReference>
<dbReference type="OrthoDB" id="10578523at2759"/>
<name>A0A3N4KAE9_9PEZI</name>
<evidence type="ECO:0000313" key="1">
    <source>
        <dbReference type="EMBL" id="RPB06339.1"/>
    </source>
</evidence>